<sequence>MDYLLFRLWPFMAASAGFGILAGIAAEIVAARRRTLGQRIERGRR</sequence>
<comment type="caution">
    <text evidence="2">The sequence shown here is derived from an EMBL/GenBank/DDBJ whole genome shotgun (WGS) entry which is preliminary data.</text>
</comment>
<proteinExistence type="predicted"/>
<evidence type="ECO:0008006" key="4">
    <source>
        <dbReference type="Google" id="ProtNLM"/>
    </source>
</evidence>
<keyword evidence="1" id="KW-0812">Transmembrane</keyword>
<evidence type="ECO:0000313" key="2">
    <source>
        <dbReference type="EMBL" id="MDQ0515385.1"/>
    </source>
</evidence>
<dbReference type="Proteomes" id="UP001223743">
    <property type="component" value="Unassembled WGS sequence"/>
</dbReference>
<evidence type="ECO:0000256" key="1">
    <source>
        <dbReference type="SAM" id="Phobius"/>
    </source>
</evidence>
<keyword evidence="3" id="KW-1185">Reference proteome</keyword>
<protein>
    <recommendedName>
        <fullName evidence="4">Heme exporter protein D</fullName>
    </recommendedName>
</protein>
<reference evidence="2 3" key="1">
    <citation type="submission" date="2023-07" db="EMBL/GenBank/DDBJ databases">
        <title>Genomic Encyclopedia of Type Strains, Phase IV (KMG-IV): sequencing the most valuable type-strain genomes for metagenomic binning, comparative biology and taxonomic classification.</title>
        <authorList>
            <person name="Goeker M."/>
        </authorList>
    </citation>
    <scope>NUCLEOTIDE SEQUENCE [LARGE SCALE GENOMIC DNA]</scope>
    <source>
        <strain evidence="2 3">B1-1</strain>
    </source>
</reference>
<evidence type="ECO:0000313" key="3">
    <source>
        <dbReference type="Proteomes" id="UP001223743"/>
    </source>
</evidence>
<accession>A0ABU0M3G8</accession>
<keyword evidence="1" id="KW-0472">Membrane</keyword>
<name>A0ABU0M3G8_9HYPH</name>
<dbReference type="EMBL" id="JAUSWJ010000001">
    <property type="protein sequence ID" value="MDQ0515385.1"/>
    <property type="molecule type" value="Genomic_DNA"/>
</dbReference>
<keyword evidence="1" id="KW-1133">Transmembrane helix</keyword>
<feature type="transmembrane region" description="Helical" evidence="1">
    <location>
        <begin position="6"/>
        <end position="30"/>
    </location>
</feature>
<gene>
    <name evidence="2" type="ORF">QO015_000998</name>
</gene>
<organism evidence="2 3">
    <name type="scientific">Kaistia geumhonensis</name>
    <dbReference type="NCBI Taxonomy" id="410839"/>
    <lineage>
        <taxon>Bacteria</taxon>
        <taxon>Pseudomonadati</taxon>
        <taxon>Pseudomonadota</taxon>
        <taxon>Alphaproteobacteria</taxon>
        <taxon>Hyphomicrobiales</taxon>
        <taxon>Kaistiaceae</taxon>
        <taxon>Kaistia</taxon>
    </lineage>
</organism>
<dbReference type="RefSeq" id="WP_266281067.1">
    <property type="nucleotide sequence ID" value="NZ_JAPKNF010000001.1"/>
</dbReference>